<name>A0A7R9T618_9CHLO</name>
<dbReference type="AlphaFoldDB" id="A0A7R9T618"/>
<keyword evidence="1" id="KW-1133">Transmembrane helix</keyword>
<dbReference type="PROSITE" id="PS50244">
    <property type="entry name" value="S5A_REDUCTASE"/>
    <property type="match status" value="1"/>
</dbReference>
<evidence type="ECO:0000256" key="1">
    <source>
        <dbReference type="SAM" id="Phobius"/>
    </source>
</evidence>
<dbReference type="InterPro" id="IPR010721">
    <property type="entry name" value="UstE-like"/>
</dbReference>
<feature type="transmembrane region" description="Helical" evidence="1">
    <location>
        <begin position="6"/>
        <end position="24"/>
    </location>
</feature>
<accession>A0A7R9T618</accession>
<feature type="transmembrane region" description="Helical" evidence="1">
    <location>
        <begin position="138"/>
        <end position="157"/>
    </location>
</feature>
<keyword evidence="1" id="KW-0812">Transmembrane</keyword>
<organism evidence="2">
    <name type="scientific">Ostreococcus sp. 'lucimarinus'</name>
    <dbReference type="NCBI Taxonomy" id="242159"/>
    <lineage>
        <taxon>Eukaryota</taxon>
        <taxon>Viridiplantae</taxon>
        <taxon>Chlorophyta</taxon>
        <taxon>Mamiellophyceae</taxon>
        <taxon>Mamiellales</taxon>
        <taxon>Bathycoccaceae</taxon>
        <taxon>Ostreococcus</taxon>
    </lineage>
</organism>
<proteinExistence type="predicted"/>
<sequence>MQSSMLGAALVDFGIQLVGWAAAATLRTEKFYDILGSAAFATTAALTLGTSAMMPRQKLASALAMAWTARLGIFLGARAHRDGGDSRFDGVKDKPGVFAVYWFLQGVWVWVTSLPVYLLNGSPGQLVDLNAVDWTLAAFWAFGFVFEVVADVQKFAFKSDKSNKGKYIKHGLWSLSRHPNYFGEICMWFGVAGIACNGLAASNPGRAAGAFASPLFVTYLLTKMSGIPILERMADERWGKDEGYQSYKRKTPVLVPKLPGT</sequence>
<dbReference type="PANTHER" id="PTHR32251">
    <property type="entry name" value="3-OXO-5-ALPHA-STEROID 4-DEHYDROGENASE"/>
    <property type="match status" value="1"/>
</dbReference>
<dbReference type="GO" id="GO:0016020">
    <property type="term" value="C:membrane"/>
    <property type="evidence" value="ECO:0007669"/>
    <property type="project" value="TreeGrafter"/>
</dbReference>
<protein>
    <recommendedName>
        <fullName evidence="3">Steroid 5-alpha reductase C-terminal domain-containing protein</fullName>
    </recommendedName>
</protein>
<feature type="transmembrane region" description="Helical" evidence="1">
    <location>
        <begin position="98"/>
        <end position="118"/>
    </location>
</feature>
<dbReference type="PANTHER" id="PTHR32251:SF17">
    <property type="entry name" value="STEROID 5-ALPHA REDUCTASE C-TERMINAL DOMAIN-CONTAINING PROTEIN"/>
    <property type="match status" value="1"/>
</dbReference>
<keyword evidence="1" id="KW-0472">Membrane</keyword>
<reference evidence="2" key="1">
    <citation type="submission" date="2021-01" db="EMBL/GenBank/DDBJ databases">
        <authorList>
            <person name="Corre E."/>
            <person name="Pelletier E."/>
            <person name="Niang G."/>
            <person name="Scheremetjew M."/>
            <person name="Finn R."/>
            <person name="Kale V."/>
            <person name="Holt S."/>
            <person name="Cochrane G."/>
            <person name="Meng A."/>
            <person name="Brown T."/>
            <person name="Cohen L."/>
        </authorList>
    </citation>
    <scope>NUCLEOTIDE SEQUENCE</scope>
    <source>
        <strain evidence="2">Clade-A-BCC118000</strain>
    </source>
</reference>
<dbReference type="Pfam" id="PF06966">
    <property type="entry name" value="DUF1295"/>
    <property type="match status" value="1"/>
</dbReference>
<dbReference type="Gene3D" id="1.20.120.1630">
    <property type="match status" value="1"/>
</dbReference>
<feature type="transmembrane region" description="Helical" evidence="1">
    <location>
        <begin position="59"/>
        <end position="77"/>
    </location>
</feature>
<evidence type="ECO:0008006" key="3">
    <source>
        <dbReference type="Google" id="ProtNLM"/>
    </source>
</evidence>
<dbReference type="EMBL" id="HBDX01008088">
    <property type="protein sequence ID" value="CAD8226214.1"/>
    <property type="molecule type" value="Transcribed_RNA"/>
</dbReference>
<evidence type="ECO:0000313" key="2">
    <source>
        <dbReference type="EMBL" id="CAD8226214.1"/>
    </source>
</evidence>
<feature type="transmembrane region" description="Helical" evidence="1">
    <location>
        <begin position="31"/>
        <end position="53"/>
    </location>
</feature>
<gene>
    <name evidence="2" type="ORF">OLUC0939_LOCUS6955</name>
</gene>